<dbReference type="Gene3D" id="3.30.160.250">
    <property type="match status" value="1"/>
</dbReference>
<name>A0ABX8X095_9CYAN</name>
<dbReference type="PANTHER" id="PTHR34504:SF2">
    <property type="entry name" value="UPF0150 PROTEIN SSL0259"/>
    <property type="match status" value="1"/>
</dbReference>
<sequence length="71" mass="7811">MIEYTVIYERGETNWGAYVPDLPGCVSIGDTLAEVQENIKEAIEVYLEVLKEDGQPIPEPSTEVGKVAVTI</sequence>
<proteinExistence type="predicted"/>
<feature type="domain" description="HicB-like antitoxin of toxin-antitoxin system" evidence="1">
    <location>
        <begin position="6"/>
        <end position="62"/>
    </location>
</feature>
<dbReference type="InterPro" id="IPR051404">
    <property type="entry name" value="TA_system_antitoxin"/>
</dbReference>
<dbReference type="Pfam" id="PF15919">
    <property type="entry name" value="HicB_lk_antitox"/>
    <property type="match status" value="1"/>
</dbReference>
<dbReference type="Proteomes" id="UP000826540">
    <property type="component" value="Chromosome"/>
</dbReference>
<evidence type="ECO:0000259" key="1">
    <source>
        <dbReference type="Pfam" id="PF15919"/>
    </source>
</evidence>
<accession>A0ABX8X095</accession>
<dbReference type="SUPFAM" id="SSF143100">
    <property type="entry name" value="TTHA1013/TTHA0281-like"/>
    <property type="match status" value="1"/>
</dbReference>
<dbReference type="RefSeq" id="WP_220610044.1">
    <property type="nucleotide sequence ID" value="NZ_CP080598.1"/>
</dbReference>
<dbReference type="EMBL" id="CP080598">
    <property type="protein sequence ID" value="QYX32084.1"/>
    <property type="molecule type" value="Genomic_DNA"/>
</dbReference>
<organism evidence="2 3">
    <name type="scientific">Sphaerospermopsis torques-reginae ITEP-024</name>
    <dbReference type="NCBI Taxonomy" id="984208"/>
    <lineage>
        <taxon>Bacteria</taxon>
        <taxon>Bacillati</taxon>
        <taxon>Cyanobacteriota</taxon>
        <taxon>Cyanophyceae</taxon>
        <taxon>Nostocales</taxon>
        <taxon>Aphanizomenonaceae</taxon>
        <taxon>Sphaerospermopsis</taxon>
        <taxon>Sphaerospermopsis torques-reginae</taxon>
    </lineage>
</organism>
<dbReference type="PANTHER" id="PTHR34504">
    <property type="entry name" value="ANTITOXIN HICB"/>
    <property type="match status" value="1"/>
</dbReference>
<reference evidence="2 3" key="1">
    <citation type="journal article" date="2022" name="J. Am. Chem. Soc.">
        <title>Biosynthesis of Guanitoxin Enables Global Environmental Detection in Freshwater Cyanobacteria.</title>
        <authorList>
            <person name="Lima S.T."/>
            <person name="Fallon T.R."/>
            <person name="Cordoza J.L."/>
            <person name="Chekan J.R."/>
            <person name="Delbaje E."/>
            <person name="Hopiavuori A.R."/>
            <person name="Alvarenga D.O."/>
            <person name="Wood S.M."/>
            <person name="Luhavaya H."/>
            <person name="Baumgartner J.T."/>
            <person name="Dorr F.A."/>
            <person name="Etchegaray A."/>
            <person name="Pinto E."/>
            <person name="McKinnie S.M.K."/>
            <person name="Fiore M.F."/>
            <person name="Moore B.S."/>
        </authorList>
    </citation>
    <scope>NUCLEOTIDE SEQUENCE [LARGE SCALE GENOMIC DNA]</scope>
    <source>
        <strain evidence="2 3">ITEP-024</strain>
    </source>
</reference>
<dbReference type="InterPro" id="IPR035069">
    <property type="entry name" value="TTHA1013/TTHA0281-like"/>
</dbReference>
<protein>
    <submittedName>
        <fullName evidence="2">Type II toxin-antitoxin system HicB family antitoxin</fullName>
    </submittedName>
</protein>
<gene>
    <name evidence="2" type="ORF">K2F26_01225</name>
</gene>
<evidence type="ECO:0000313" key="2">
    <source>
        <dbReference type="EMBL" id="QYX32084.1"/>
    </source>
</evidence>
<evidence type="ECO:0000313" key="3">
    <source>
        <dbReference type="Proteomes" id="UP000826540"/>
    </source>
</evidence>
<dbReference type="InterPro" id="IPR031807">
    <property type="entry name" value="HicB-like"/>
</dbReference>
<keyword evidence="3" id="KW-1185">Reference proteome</keyword>